<proteinExistence type="predicted"/>
<gene>
    <name evidence="1" type="ORF">Pan181_11480</name>
</gene>
<evidence type="ECO:0000313" key="1">
    <source>
        <dbReference type="EMBL" id="QDU54963.1"/>
    </source>
</evidence>
<dbReference type="InterPro" id="IPR014825">
    <property type="entry name" value="DNA_alkylation"/>
</dbReference>
<dbReference type="SUPFAM" id="SSF48371">
    <property type="entry name" value="ARM repeat"/>
    <property type="match status" value="1"/>
</dbReference>
<dbReference type="KEGG" id="amuc:Pan181_11480"/>
<keyword evidence="2" id="KW-1185">Reference proteome</keyword>
<dbReference type="RefSeq" id="WP_145245884.1">
    <property type="nucleotide sequence ID" value="NZ_CP036278.1"/>
</dbReference>
<protein>
    <submittedName>
        <fullName evidence="1">DNA alkylation repair enzyme</fullName>
    </submittedName>
</protein>
<reference evidence="1 2" key="1">
    <citation type="submission" date="2019-02" db="EMBL/GenBank/DDBJ databases">
        <title>Deep-cultivation of Planctomycetes and their phenomic and genomic characterization uncovers novel biology.</title>
        <authorList>
            <person name="Wiegand S."/>
            <person name="Jogler M."/>
            <person name="Boedeker C."/>
            <person name="Pinto D."/>
            <person name="Vollmers J."/>
            <person name="Rivas-Marin E."/>
            <person name="Kohn T."/>
            <person name="Peeters S.H."/>
            <person name="Heuer A."/>
            <person name="Rast P."/>
            <person name="Oberbeckmann S."/>
            <person name="Bunk B."/>
            <person name="Jeske O."/>
            <person name="Meyerdierks A."/>
            <person name="Storesund J.E."/>
            <person name="Kallscheuer N."/>
            <person name="Luecker S."/>
            <person name="Lage O.M."/>
            <person name="Pohl T."/>
            <person name="Merkel B.J."/>
            <person name="Hornburger P."/>
            <person name="Mueller R.-W."/>
            <person name="Bruemmer F."/>
            <person name="Labrenz M."/>
            <person name="Spormann A.M."/>
            <person name="Op den Camp H."/>
            <person name="Overmann J."/>
            <person name="Amann R."/>
            <person name="Jetten M.S.M."/>
            <person name="Mascher T."/>
            <person name="Medema M.H."/>
            <person name="Devos D.P."/>
            <person name="Kaster A.-K."/>
            <person name="Ovreas L."/>
            <person name="Rohde M."/>
            <person name="Galperin M.Y."/>
            <person name="Jogler C."/>
        </authorList>
    </citation>
    <scope>NUCLEOTIDE SEQUENCE [LARGE SCALE GENOMIC DNA]</scope>
    <source>
        <strain evidence="1 2">Pan181</strain>
    </source>
</reference>
<evidence type="ECO:0000313" key="2">
    <source>
        <dbReference type="Proteomes" id="UP000315750"/>
    </source>
</evidence>
<dbReference type="PANTHER" id="PTHR41291:SF1">
    <property type="entry name" value="DNA ALKYLATION REPAIR PROTEIN"/>
    <property type="match status" value="1"/>
</dbReference>
<dbReference type="OrthoDB" id="9801369at2"/>
<dbReference type="InterPro" id="IPR016024">
    <property type="entry name" value="ARM-type_fold"/>
</dbReference>
<name>A0A518AJR3_9BACT</name>
<dbReference type="Proteomes" id="UP000315750">
    <property type="component" value="Chromosome"/>
</dbReference>
<organism evidence="1 2">
    <name type="scientific">Aeoliella mucimassa</name>
    <dbReference type="NCBI Taxonomy" id="2527972"/>
    <lineage>
        <taxon>Bacteria</taxon>
        <taxon>Pseudomonadati</taxon>
        <taxon>Planctomycetota</taxon>
        <taxon>Planctomycetia</taxon>
        <taxon>Pirellulales</taxon>
        <taxon>Lacipirellulaceae</taxon>
        <taxon>Aeoliella</taxon>
    </lineage>
</organism>
<dbReference type="Pfam" id="PF08713">
    <property type="entry name" value="DNA_alkylation"/>
    <property type="match status" value="1"/>
</dbReference>
<dbReference type="AlphaFoldDB" id="A0A518AJR3"/>
<dbReference type="EMBL" id="CP036278">
    <property type="protein sequence ID" value="QDU54963.1"/>
    <property type="molecule type" value="Genomic_DNA"/>
</dbReference>
<dbReference type="CDD" id="cd06561">
    <property type="entry name" value="AlkD_like"/>
    <property type="match status" value="1"/>
</dbReference>
<accession>A0A518AJR3</accession>
<sequence>MNTTTEVMSALQAAGAEQTRRTYARHGCNIDCFGVQIGQLKKIAKQIKGNHSLAIELYETGNSDAMYLAGMVVEPPQMTKKQLDSWVKAAGWGMIGEYAVAPVAAESPHGRSLALKWMKSKQPLIAATGWTTYALLLATLPDDQLDLSEVTERVDTVVEQIDTAPNGVRYAMNNFVICVGCYVKPLLKSAKAAAKRLGKVEVDMGDTSCKVPLATEAIAKVESMDRVGKKRKSARC</sequence>
<dbReference type="PANTHER" id="PTHR41291">
    <property type="entry name" value="DNA ALKYLATION REPAIR PROTEIN"/>
    <property type="match status" value="1"/>
</dbReference>